<dbReference type="GO" id="GO:0008932">
    <property type="term" value="F:lytic endotransglycosylase activity"/>
    <property type="evidence" value="ECO:0007669"/>
    <property type="project" value="TreeGrafter"/>
</dbReference>
<accession>A0A1R3R860</accession>
<keyword evidence="4" id="KW-1185">Reference proteome</keyword>
<gene>
    <name evidence="3" type="ORF">ASPCADRAFT_10397</name>
</gene>
<keyword evidence="1" id="KW-0732">Signal</keyword>
<dbReference type="PROSITE" id="PS51782">
    <property type="entry name" value="LYSM"/>
    <property type="match status" value="2"/>
</dbReference>
<feature type="chain" id="PRO_5012051451" evidence="1">
    <location>
        <begin position="22"/>
        <end position="235"/>
    </location>
</feature>
<sequence>MLSHTANLAALTTALVIQAAALPSTVSYDTLPTTGSILNLAIPASNITHTVQPNETIFTIAHKYSIGACDLARLNVLADPNFIYVDEPLRIPSHPTLPSDTSCFSPNNTLTTNTCIPGGPHVYTILPGDTIQKIANERFNITAESILNQIAQTGYIAALNPGIYDVLETGETVKIPVCEDTVCTMTDFTFTYGTLQDFATQYGVIVGQIMALNLGYNHTEEVAPLGVLYDCQVVG</sequence>
<dbReference type="PANTHER" id="PTHR33734">
    <property type="entry name" value="LYSM DOMAIN-CONTAINING GPI-ANCHORED PROTEIN 2"/>
    <property type="match status" value="1"/>
</dbReference>
<dbReference type="CDD" id="cd00118">
    <property type="entry name" value="LysM"/>
    <property type="match status" value="2"/>
</dbReference>
<dbReference type="SMART" id="SM00257">
    <property type="entry name" value="LysM"/>
    <property type="match status" value="2"/>
</dbReference>
<organism evidence="3 4">
    <name type="scientific">Aspergillus carbonarius (strain ITEM 5010)</name>
    <dbReference type="NCBI Taxonomy" id="602072"/>
    <lineage>
        <taxon>Eukaryota</taxon>
        <taxon>Fungi</taxon>
        <taxon>Dikarya</taxon>
        <taxon>Ascomycota</taxon>
        <taxon>Pezizomycotina</taxon>
        <taxon>Eurotiomycetes</taxon>
        <taxon>Eurotiomycetidae</taxon>
        <taxon>Eurotiales</taxon>
        <taxon>Aspergillaceae</taxon>
        <taxon>Aspergillus</taxon>
        <taxon>Aspergillus subgen. Circumdati</taxon>
    </lineage>
</organism>
<evidence type="ECO:0000259" key="2">
    <source>
        <dbReference type="PROSITE" id="PS51782"/>
    </source>
</evidence>
<reference evidence="4" key="1">
    <citation type="journal article" date="2017" name="Genome Biol.">
        <title>Comparative genomics reveals high biological diversity and specific adaptations in the industrially and medically important fungal genus Aspergillus.</title>
        <authorList>
            <person name="de Vries R.P."/>
            <person name="Riley R."/>
            <person name="Wiebenga A."/>
            <person name="Aguilar-Osorio G."/>
            <person name="Amillis S."/>
            <person name="Uchima C.A."/>
            <person name="Anderluh G."/>
            <person name="Asadollahi M."/>
            <person name="Askin M."/>
            <person name="Barry K."/>
            <person name="Battaglia E."/>
            <person name="Bayram O."/>
            <person name="Benocci T."/>
            <person name="Braus-Stromeyer S.A."/>
            <person name="Caldana C."/>
            <person name="Canovas D."/>
            <person name="Cerqueira G.C."/>
            <person name="Chen F."/>
            <person name="Chen W."/>
            <person name="Choi C."/>
            <person name="Clum A."/>
            <person name="Dos Santos R.A."/>
            <person name="Damasio A.R."/>
            <person name="Diallinas G."/>
            <person name="Emri T."/>
            <person name="Fekete E."/>
            <person name="Flipphi M."/>
            <person name="Freyberg S."/>
            <person name="Gallo A."/>
            <person name="Gournas C."/>
            <person name="Habgood R."/>
            <person name="Hainaut M."/>
            <person name="Harispe M.L."/>
            <person name="Henrissat B."/>
            <person name="Hilden K.S."/>
            <person name="Hope R."/>
            <person name="Hossain A."/>
            <person name="Karabika E."/>
            <person name="Karaffa L."/>
            <person name="Karanyi Z."/>
            <person name="Krasevec N."/>
            <person name="Kuo A."/>
            <person name="Kusch H."/>
            <person name="LaButti K."/>
            <person name="Lagendijk E.L."/>
            <person name="Lapidus A."/>
            <person name="Levasseur A."/>
            <person name="Lindquist E."/>
            <person name="Lipzen A."/>
            <person name="Logrieco A.F."/>
            <person name="MacCabe A."/>
            <person name="Maekelae M.R."/>
            <person name="Malavazi I."/>
            <person name="Melin P."/>
            <person name="Meyer V."/>
            <person name="Mielnichuk N."/>
            <person name="Miskei M."/>
            <person name="Molnar A.P."/>
            <person name="Mule G."/>
            <person name="Ngan C.Y."/>
            <person name="Orejas M."/>
            <person name="Orosz E."/>
            <person name="Ouedraogo J.P."/>
            <person name="Overkamp K.M."/>
            <person name="Park H.-S."/>
            <person name="Perrone G."/>
            <person name="Piumi F."/>
            <person name="Punt P.J."/>
            <person name="Ram A.F."/>
            <person name="Ramon A."/>
            <person name="Rauscher S."/>
            <person name="Record E."/>
            <person name="Riano-Pachon D.M."/>
            <person name="Robert V."/>
            <person name="Roehrig J."/>
            <person name="Ruller R."/>
            <person name="Salamov A."/>
            <person name="Salih N.S."/>
            <person name="Samson R.A."/>
            <person name="Sandor E."/>
            <person name="Sanguinetti M."/>
            <person name="Schuetze T."/>
            <person name="Sepcic K."/>
            <person name="Shelest E."/>
            <person name="Sherlock G."/>
            <person name="Sophianopoulou V."/>
            <person name="Squina F.M."/>
            <person name="Sun H."/>
            <person name="Susca A."/>
            <person name="Todd R.B."/>
            <person name="Tsang A."/>
            <person name="Unkles S.E."/>
            <person name="van de Wiele N."/>
            <person name="van Rossen-Uffink D."/>
            <person name="Oliveira J.V."/>
            <person name="Vesth T.C."/>
            <person name="Visser J."/>
            <person name="Yu J.-H."/>
            <person name="Zhou M."/>
            <person name="Andersen M.R."/>
            <person name="Archer D.B."/>
            <person name="Baker S.E."/>
            <person name="Benoit I."/>
            <person name="Brakhage A.A."/>
            <person name="Braus G.H."/>
            <person name="Fischer R."/>
            <person name="Frisvad J.C."/>
            <person name="Goldman G.H."/>
            <person name="Houbraken J."/>
            <person name="Oakley B."/>
            <person name="Pocsi I."/>
            <person name="Scazzocchio C."/>
            <person name="Seiboth B."/>
            <person name="vanKuyk P.A."/>
            <person name="Wortman J."/>
            <person name="Dyer P.S."/>
            <person name="Grigoriev I.V."/>
        </authorList>
    </citation>
    <scope>NUCLEOTIDE SEQUENCE [LARGE SCALE GENOMIC DNA]</scope>
    <source>
        <strain evidence="4">ITEM 5010</strain>
    </source>
</reference>
<dbReference type="OrthoDB" id="2107166at2759"/>
<dbReference type="OMA" id="CTMADFT"/>
<feature type="domain" description="LysM" evidence="2">
    <location>
        <begin position="121"/>
        <end position="175"/>
    </location>
</feature>
<evidence type="ECO:0000313" key="3">
    <source>
        <dbReference type="EMBL" id="OOF90666.1"/>
    </source>
</evidence>
<dbReference type="STRING" id="602072.A0A1R3R860"/>
<evidence type="ECO:0000313" key="4">
    <source>
        <dbReference type="Proteomes" id="UP000188318"/>
    </source>
</evidence>
<feature type="signal peptide" evidence="1">
    <location>
        <begin position="1"/>
        <end position="21"/>
    </location>
</feature>
<protein>
    <submittedName>
        <fullName evidence="3">Carbohydrate-binding module family 50 protein</fullName>
    </submittedName>
</protein>
<dbReference type="EMBL" id="KV907515">
    <property type="protein sequence ID" value="OOF90666.1"/>
    <property type="molecule type" value="Genomic_DNA"/>
</dbReference>
<name>A0A1R3R860_ASPC5</name>
<dbReference type="AlphaFoldDB" id="A0A1R3R860"/>
<dbReference type="Pfam" id="PF01476">
    <property type="entry name" value="LysM"/>
    <property type="match status" value="2"/>
</dbReference>
<dbReference type="VEuPathDB" id="FungiDB:ASPCADRAFT_10397"/>
<dbReference type="Gene3D" id="3.10.350.10">
    <property type="entry name" value="LysM domain"/>
    <property type="match status" value="2"/>
</dbReference>
<dbReference type="SUPFAM" id="SSF54106">
    <property type="entry name" value="LysM domain"/>
    <property type="match status" value="1"/>
</dbReference>
<dbReference type="Proteomes" id="UP000188318">
    <property type="component" value="Unassembled WGS sequence"/>
</dbReference>
<feature type="domain" description="LysM" evidence="2">
    <location>
        <begin position="47"/>
        <end position="91"/>
    </location>
</feature>
<dbReference type="PANTHER" id="PTHR33734:SF22">
    <property type="entry name" value="MEMBRANE-BOUND LYTIC MUREIN TRANSGLYCOSYLASE D"/>
    <property type="match status" value="1"/>
</dbReference>
<evidence type="ECO:0000256" key="1">
    <source>
        <dbReference type="SAM" id="SignalP"/>
    </source>
</evidence>
<dbReference type="InterPro" id="IPR018392">
    <property type="entry name" value="LysM"/>
</dbReference>
<proteinExistence type="predicted"/>
<dbReference type="InterPro" id="IPR036779">
    <property type="entry name" value="LysM_dom_sf"/>
</dbReference>